<accession>A0A0E2Z2A3</accession>
<dbReference type="Proteomes" id="UP000028839">
    <property type="component" value="Unassembled WGS sequence"/>
</dbReference>
<protein>
    <submittedName>
        <fullName evidence="1">Uncharacterized protein</fullName>
    </submittedName>
</protein>
<evidence type="ECO:0000313" key="2">
    <source>
        <dbReference type="Proteomes" id="UP000028839"/>
    </source>
</evidence>
<dbReference type="AlphaFoldDB" id="A0A0E2Z2A3"/>
<proteinExistence type="predicted"/>
<dbReference type="HOGENOM" id="CLU_2845371_0_0_6"/>
<organism evidence="1 2">
    <name type="scientific">Nitrosococcus oceani C-27</name>
    <dbReference type="NCBI Taxonomy" id="314279"/>
    <lineage>
        <taxon>Bacteria</taxon>
        <taxon>Pseudomonadati</taxon>
        <taxon>Pseudomonadota</taxon>
        <taxon>Gammaproteobacteria</taxon>
        <taxon>Chromatiales</taxon>
        <taxon>Chromatiaceae</taxon>
        <taxon>Nitrosococcus</taxon>
    </lineage>
</organism>
<evidence type="ECO:0000313" key="1">
    <source>
        <dbReference type="EMBL" id="KFI19331.1"/>
    </source>
</evidence>
<name>A0A0E2Z2A3_9GAMM</name>
<dbReference type="EMBL" id="JPGN01000055">
    <property type="protein sequence ID" value="KFI19331.1"/>
    <property type="molecule type" value="Genomic_DNA"/>
</dbReference>
<sequence>MTGGFIAGWNEHRDLVQIGVWQEHLGFQVFPTAPMGATGLRAHRRKLGYLFISIRISLPFIPIKK</sequence>
<gene>
    <name evidence="1" type="ORF">IB75_09275</name>
</gene>
<comment type="caution">
    <text evidence="1">The sequence shown here is derived from an EMBL/GenBank/DDBJ whole genome shotgun (WGS) entry which is preliminary data.</text>
</comment>
<reference evidence="1 2" key="1">
    <citation type="submission" date="2014-07" db="EMBL/GenBank/DDBJ databases">
        <title>Comparative analysis of Nitrosococcus oceani genome inventories of strains from Pacific and Atlantic gyres.</title>
        <authorList>
            <person name="Lim C.K."/>
            <person name="Wang L."/>
            <person name="Sayavedra-Soto L.A."/>
            <person name="Klotz M.G."/>
        </authorList>
    </citation>
    <scope>NUCLEOTIDE SEQUENCE [LARGE SCALE GENOMIC DNA]</scope>
    <source>
        <strain evidence="1 2">C-27</strain>
    </source>
</reference>